<reference evidence="2 3" key="1">
    <citation type="journal article" date="2019" name="Nat. Ecol. Evol.">
        <title>Megaphylogeny resolves global patterns of mushroom evolution.</title>
        <authorList>
            <person name="Varga T."/>
            <person name="Krizsan K."/>
            <person name="Foldi C."/>
            <person name="Dima B."/>
            <person name="Sanchez-Garcia M."/>
            <person name="Sanchez-Ramirez S."/>
            <person name="Szollosi G.J."/>
            <person name="Szarkandi J.G."/>
            <person name="Papp V."/>
            <person name="Albert L."/>
            <person name="Andreopoulos W."/>
            <person name="Angelini C."/>
            <person name="Antonin V."/>
            <person name="Barry K.W."/>
            <person name="Bougher N.L."/>
            <person name="Buchanan P."/>
            <person name="Buyck B."/>
            <person name="Bense V."/>
            <person name="Catcheside P."/>
            <person name="Chovatia M."/>
            <person name="Cooper J."/>
            <person name="Damon W."/>
            <person name="Desjardin D."/>
            <person name="Finy P."/>
            <person name="Geml J."/>
            <person name="Haridas S."/>
            <person name="Hughes K."/>
            <person name="Justo A."/>
            <person name="Karasinski D."/>
            <person name="Kautmanova I."/>
            <person name="Kiss B."/>
            <person name="Kocsube S."/>
            <person name="Kotiranta H."/>
            <person name="LaButti K.M."/>
            <person name="Lechner B.E."/>
            <person name="Liimatainen K."/>
            <person name="Lipzen A."/>
            <person name="Lukacs Z."/>
            <person name="Mihaltcheva S."/>
            <person name="Morgado L.N."/>
            <person name="Niskanen T."/>
            <person name="Noordeloos M.E."/>
            <person name="Ohm R.A."/>
            <person name="Ortiz-Santana B."/>
            <person name="Ovrebo C."/>
            <person name="Racz N."/>
            <person name="Riley R."/>
            <person name="Savchenko A."/>
            <person name="Shiryaev A."/>
            <person name="Soop K."/>
            <person name="Spirin V."/>
            <person name="Szebenyi C."/>
            <person name="Tomsovsky M."/>
            <person name="Tulloss R.E."/>
            <person name="Uehling J."/>
            <person name="Grigoriev I.V."/>
            <person name="Vagvolgyi C."/>
            <person name="Papp T."/>
            <person name="Martin F.M."/>
            <person name="Miettinen O."/>
            <person name="Hibbett D.S."/>
            <person name="Nagy L.G."/>
        </authorList>
    </citation>
    <scope>NUCLEOTIDE SEQUENCE [LARGE SCALE GENOMIC DNA]</scope>
    <source>
        <strain evidence="2 3">CBS 962.96</strain>
    </source>
</reference>
<protein>
    <submittedName>
        <fullName evidence="2">Uncharacterized protein</fullName>
    </submittedName>
</protein>
<feature type="region of interest" description="Disordered" evidence="1">
    <location>
        <begin position="249"/>
        <end position="279"/>
    </location>
</feature>
<organism evidence="2 3">
    <name type="scientific">Dendrothele bispora (strain CBS 962.96)</name>
    <dbReference type="NCBI Taxonomy" id="1314807"/>
    <lineage>
        <taxon>Eukaryota</taxon>
        <taxon>Fungi</taxon>
        <taxon>Dikarya</taxon>
        <taxon>Basidiomycota</taxon>
        <taxon>Agaricomycotina</taxon>
        <taxon>Agaricomycetes</taxon>
        <taxon>Agaricomycetidae</taxon>
        <taxon>Agaricales</taxon>
        <taxon>Agaricales incertae sedis</taxon>
        <taxon>Dendrothele</taxon>
    </lineage>
</organism>
<feature type="compositionally biased region" description="Low complexity" evidence="1">
    <location>
        <begin position="91"/>
        <end position="107"/>
    </location>
</feature>
<feature type="compositionally biased region" description="Low complexity" evidence="1">
    <location>
        <begin position="131"/>
        <end position="148"/>
    </location>
</feature>
<dbReference type="AlphaFoldDB" id="A0A4S8KQP4"/>
<dbReference type="Proteomes" id="UP000297245">
    <property type="component" value="Unassembled WGS sequence"/>
</dbReference>
<accession>A0A4S8KQP4</accession>
<sequence length="389" mass="40521">MVPPCISSALLITVPVFVNFPGLSLVSSTVSLPTIKMIPALMAAMSSDSGSQPVTTTIKHPSSTPIPPPLSTKGDQNASLARTPSIPGADATAVTTPTTPSHTVRTSAPLTRSGSVQLKGKKKAAAPPVNSAEASTSSAPGSTPTRASHNTTALHNTVHKQGEQISDALEDIKLLKSSMSDLARQSTESSLDSDRLNALETGHLLMSVLLTDSNNTMVDGMDDIRQSQIAYSEVIQEKRQDIVEIVHRLPAPPSTEPATSSSHKRPRSDSSQGGDIRMPISAPIPTIIATTSAPAVSSPIPTLLPTPAPAPAMPIPTSTPTSMPAPSPAPFLTATGPAHNLPMTYSIMVGPIDLSTLRNLNEAVIAIFPPPHLSLHLCSNIVAHYVVTH</sequence>
<keyword evidence="3" id="KW-1185">Reference proteome</keyword>
<evidence type="ECO:0000313" key="2">
    <source>
        <dbReference type="EMBL" id="THU77970.1"/>
    </source>
</evidence>
<evidence type="ECO:0000313" key="3">
    <source>
        <dbReference type="Proteomes" id="UP000297245"/>
    </source>
</evidence>
<proteinExistence type="predicted"/>
<dbReference type="EMBL" id="ML180291">
    <property type="protein sequence ID" value="THU77970.1"/>
    <property type="molecule type" value="Genomic_DNA"/>
</dbReference>
<name>A0A4S8KQP4_DENBC</name>
<gene>
    <name evidence="2" type="ORF">K435DRAFT_889645</name>
</gene>
<evidence type="ECO:0000256" key="1">
    <source>
        <dbReference type="SAM" id="MobiDB-lite"/>
    </source>
</evidence>
<feature type="region of interest" description="Disordered" evidence="1">
    <location>
        <begin position="47"/>
        <end position="149"/>
    </location>
</feature>